<keyword evidence="4" id="KW-0378">Hydrolase</keyword>
<dbReference type="Gene3D" id="3.40.50.1820">
    <property type="entry name" value="alpha/beta hydrolase"/>
    <property type="match status" value="1"/>
</dbReference>
<reference evidence="4 5" key="1">
    <citation type="submission" date="2020-06" db="EMBL/GenBank/DDBJ databases">
        <title>Genome mining for natural products.</title>
        <authorList>
            <person name="Zhang B."/>
            <person name="Shi J."/>
            <person name="Ge H."/>
        </authorList>
    </citation>
    <scope>NUCLEOTIDE SEQUENCE [LARGE SCALE GENOMIC DNA]</scope>
    <source>
        <strain evidence="4 5">NA00687</strain>
    </source>
</reference>
<feature type="domain" description="AB hydrolase-1" evidence="3">
    <location>
        <begin position="140"/>
        <end position="375"/>
    </location>
</feature>
<dbReference type="EMBL" id="CP054929">
    <property type="protein sequence ID" value="QKW52487.1"/>
    <property type="molecule type" value="Genomic_DNA"/>
</dbReference>
<evidence type="ECO:0000313" key="4">
    <source>
        <dbReference type="EMBL" id="QKW52487.1"/>
    </source>
</evidence>
<feature type="chain" id="PRO_5028916156" evidence="2">
    <location>
        <begin position="34"/>
        <end position="422"/>
    </location>
</feature>
<keyword evidence="2" id="KW-0732">Signal</keyword>
<dbReference type="GO" id="GO:0016042">
    <property type="term" value="P:lipid catabolic process"/>
    <property type="evidence" value="ECO:0007669"/>
    <property type="project" value="InterPro"/>
</dbReference>
<dbReference type="PANTHER" id="PTHR34853:SF1">
    <property type="entry name" value="LIPASE 5"/>
    <property type="match status" value="1"/>
</dbReference>
<dbReference type="SUPFAM" id="SSF53474">
    <property type="entry name" value="alpha/beta-Hydrolases"/>
    <property type="match status" value="1"/>
</dbReference>
<evidence type="ECO:0000256" key="1">
    <source>
        <dbReference type="SAM" id="MobiDB-lite"/>
    </source>
</evidence>
<evidence type="ECO:0000256" key="2">
    <source>
        <dbReference type="SAM" id="SignalP"/>
    </source>
</evidence>
<evidence type="ECO:0000313" key="5">
    <source>
        <dbReference type="Proteomes" id="UP000509303"/>
    </source>
</evidence>
<dbReference type="GO" id="GO:0004806">
    <property type="term" value="F:triacylglycerol lipase activity"/>
    <property type="evidence" value="ECO:0007669"/>
    <property type="project" value="InterPro"/>
</dbReference>
<protein>
    <submittedName>
        <fullName evidence="4">Alpha/beta fold hydrolase</fullName>
    </submittedName>
</protein>
<name>A0A7H8NDC8_9ACTN</name>
<dbReference type="PIRSF" id="PIRSF029171">
    <property type="entry name" value="Esterase_LipA"/>
    <property type="match status" value="1"/>
</dbReference>
<dbReference type="PANTHER" id="PTHR34853">
    <property type="match status" value="1"/>
</dbReference>
<dbReference type="InterPro" id="IPR029058">
    <property type="entry name" value="AB_hydrolase_fold"/>
</dbReference>
<proteinExistence type="predicted"/>
<evidence type="ECO:0000259" key="3">
    <source>
        <dbReference type="Pfam" id="PF12697"/>
    </source>
</evidence>
<dbReference type="InterPro" id="IPR005152">
    <property type="entry name" value="Lipase_secreted"/>
</dbReference>
<sequence length="422" mass="44799">MTSRSSRTSRPALGLTAVAVAVLAAVCAAPALAAPPSATADRPDTARAGQAHGDRARGTLLSVTPLQQVSREEIARVVKANGTDASTVRHGVSTYRLTYATITPTGEPTTASALFALPDGGGKRLSTVAEHHGTMAYRGGAPSTGDDFSTLAAWLYSAGGRATVAPDYLGLGTGPGTHPYVDTASSVSASVDALRAARQAAAQHGRTLTRDVHVTGFSQGGQVAMAVGRELSRGVDRHLRVRSLAPVAGPYDIAGQELPAIFDGRIDDGSAVYYLSYFLTAQNRLHHLYDDPREVYREPYASTVETLFDNDHTEEEIARGLAPNIKALLTDEWAERLKHPTGKLAEVIERNDGVCDWAPTAPVRLHTSTGDRDVPIGNTTSCVRSLAEHGVRAKVTHHGDRDHGDTYLRAIGQNANWYARLG</sequence>
<dbReference type="RefSeq" id="WP_176164200.1">
    <property type="nucleotide sequence ID" value="NZ_CP054929.1"/>
</dbReference>
<organism evidence="4 5">
    <name type="scientific">Streptomyces buecherae</name>
    <dbReference type="NCBI Taxonomy" id="2763006"/>
    <lineage>
        <taxon>Bacteria</taxon>
        <taxon>Bacillati</taxon>
        <taxon>Actinomycetota</taxon>
        <taxon>Actinomycetes</taxon>
        <taxon>Kitasatosporales</taxon>
        <taxon>Streptomycetaceae</taxon>
        <taxon>Streptomyces</taxon>
    </lineage>
</organism>
<feature type="region of interest" description="Disordered" evidence="1">
    <location>
        <begin position="35"/>
        <end position="59"/>
    </location>
</feature>
<dbReference type="InterPro" id="IPR000073">
    <property type="entry name" value="AB_hydrolase_1"/>
</dbReference>
<accession>A0A7H8NDC8</accession>
<keyword evidence="5" id="KW-1185">Reference proteome</keyword>
<feature type="signal peptide" evidence="2">
    <location>
        <begin position="1"/>
        <end position="33"/>
    </location>
</feature>
<dbReference type="Proteomes" id="UP000509303">
    <property type="component" value="Chromosome"/>
</dbReference>
<dbReference type="Gene3D" id="1.10.260.160">
    <property type="match status" value="1"/>
</dbReference>
<dbReference type="AlphaFoldDB" id="A0A7H8NDC8"/>
<gene>
    <name evidence="4" type="ORF">HUT08_26415</name>
</gene>
<dbReference type="Pfam" id="PF12697">
    <property type="entry name" value="Abhydrolase_6"/>
    <property type="match status" value="1"/>
</dbReference>